<feature type="binding site" evidence="3">
    <location>
        <position position="326"/>
    </location>
    <ligand>
        <name>CTP</name>
        <dbReference type="ChEBI" id="CHEBI:37563"/>
    </ligand>
</feature>
<feature type="binding site" evidence="3">
    <location>
        <position position="344"/>
    </location>
    <ligand>
        <name>CTP</name>
        <dbReference type="ChEBI" id="CHEBI:37563"/>
    </ligand>
</feature>
<name>A0A1G6Z8E3_9GAMM</name>
<evidence type="ECO:0000256" key="3">
    <source>
        <dbReference type="HAMAP-Rule" id="MF_02225"/>
    </source>
</evidence>
<evidence type="ECO:0000313" key="7">
    <source>
        <dbReference type="EMBL" id="SDD98056.1"/>
    </source>
</evidence>
<dbReference type="AlphaFoldDB" id="A0A1G6Z8E3"/>
<dbReference type="SUPFAM" id="SSF52507">
    <property type="entry name" value="Homo-oligomeric flavin-containing Cys decarboxylases, HFCD"/>
    <property type="match status" value="1"/>
</dbReference>
<comment type="pathway">
    <text evidence="3 4">Cofactor biosynthesis; coenzyme A biosynthesis; CoA from (R)-pantothenate: step 3/5.</text>
</comment>
<dbReference type="GO" id="GO:0071513">
    <property type="term" value="C:phosphopantothenoylcysteine decarboxylase complex"/>
    <property type="evidence" value="ECO:0007669"/>
    <property type="project" value="TreeGrafter"/>
</dbReference>
<dbReference type="RefSeq" id="WP_091244665.1">
    <property type="nucleotide sequence ID" value="NZ_FNAG01000012.1"/>
</dbReference>
<dbReference type="HAMAP" id="MF_02225">
    <property type="entry name" value="CoaBC"/>
    <property type="match status" value="1"/>
</dbReference>
<dbReference type="GO" id="GO:0004633">
    <property type="term" value="F:phosphopantothenoylcysteine decarboxylase activity"/>
    <property type="evidence" value="ECO:0007669"/>
    <property type="project" value="UniProtKB-UniRule"/>
</dbReference>
<comment type="caution">
    <text evidence="3">Lacks conserved residue(s) required for the propagation of feature annotation.</text>
</comment>
<dbReference type="InterPro" id="IPR003382">
    <property type="entry name" value="Flavoprotein"/>
</dbReference>
<dbReference type="Proteomes" id="UP000199603">
    <property type="component" value="Unassembled WGS sequence"/>
</dbReference>
<comment type="similarity">
    <text evidence="3 4">In the N-terminal section; belongs to the HFCD (homo-oligomeric flavin containing Cys decarboxylase) superfamily.</text>
</comment>
<evidence type="ECO:0000259" key="5">
    <source>
        <dbReference type="Pfam" id="PF02441"/>
    </source>
</evidence>
<comment type="catalytic activity">
    <reaction evidence="3 4">
        <text>N-[(R)-4-phosphopantothenoyl]-L-cysteine + H(+) = (R)-4'-phosphopantetheine + CO2</text>
        <dbReference type="Rhea" id="RHEA:16793"/>
        <dbReference type="ChEBI" id="CHEBI:15378"/>
        <dbReference type="ChEBI" id="CHEBI:16526"/>
        <dbReference type="ChEBI" id="CHEBI:59458"/>
        <dbReference type="ChEBI" id="CHEBI:61723"/>
        <dbReference type="EC" id="4.1.1.36"/>
    </reaction>
</comment>
<evidence type="ECO:0000313" key="8">
    <source>
        <dbReference type="Proteomes" id="UP000199603"/>
    </source>
</evidence>
<comment type="similarity">
    <text evidence="3 4">In the C-terminal section; belongs to the PPC synthetase family.</text>
</comment>
<dbReference type="PANTHER" id="PTHR14359:SF6">
    <property type="entry name" value="PHOSPHOPANTOTHENOYLCYSTEINE DECARBOXYLASE"/>
    <property type="match status" value="1"/>
</dbReference>
<feature type="binding site" evidence="3">
    <location>
        <position position="282"/>
    </location>
    <ligand>
        <name>CTP</name>
        <dbReference type="ChEBI" id="CHEBI:37563"/>
    </ligand>
</feature>
<feature type="binding site" evidence="3">
    <location>
        <begin position="308"/>
        <end position="311"/>
    </location>
    <ligand>
        <name>CTP</name>
        <dbReference type="ChEBI" id="CHEBI:37563"/>
    </ligand>
</feature>
<dbReference type="Gene3D" id="3.40.50.1950">
    <property type="entry name" value="Flavin prenyltransferase-like"/>
    <property type="match status" value="1"/>
</dbReference>
<dbReference type="InterPro" id="IPR007085">
    <property type="entry name" value="DNA/pantothenate-metab_flavo_C"/>
</dbReference>
<dbReference type="GO" id="GO:0015937">
    <property type="term" value="P:coenzyme A biosynthetic process"/>
    <property type="evidence" value="ECO:0007669"/>
    <property type="project" value="UniProtKB-UniRule"/>
</dbReference>
<sequence length="403" mass="42360">MTAASSARRILLGVSGGIAAYKSAELVRLLRAGGAEVQVVMTASARQFIGPLTLQALSGHPVRDSLWDAAAEAAMGHIELARWADLILLAPATADLLARLAQGRADDLLTTLCLASDRPLWLAPAMNRLMWAHPATQANMELLRARGAQVLGPGVGAQACGETGEGRMLEPADIATAALAALAPRVAGLAGRRLLINAGPTYEDIDPVRFLGNRSSGKMGFALAEAAAASGAEVTLVAGPVVLPTPPGVERINVRSAAQMRQAVLDRLDGMDVFIAAAAVADYRPRECAEQKIKKSAEAFSIDCVRNPDIVAEAAARQIRPLVVGFAAETREVEAYARDKLERKGLDLIAANDVAAPGLGFESESNALTVLWKGGRARIETAPKADVARLLLEIIAERLGGRR</sequence>
<keyword evidence="3 4" id="KW-0436">Ligase</keyword>
<keyword evidence="3" id="KW-0511">Multifunctional enzyme</keyword>
<keyword evidence="3" id="KW-0479">Metal-binding</keyword>
<accession>A0A1G6Z8E3</accession>
<dbReference type="STRING" id="265719.SAMN04488509_11270"/>
<reference evidence="7 8" key="1">
    <citation type="submission" date="2016-10" db="EMBL/GenBank/DDBJ databases">
        <authorList>
            <person name="de Groot N.N."/>
        </authorList>
    </citation>
    <scope>NUCLEOTIDE SEQUENCE [LARGE SCALE GENOMIC DNA]</scope>
    <source>
        <strain evidence="7 8">DSM 16957</strain>
    </source>
</reference>
<feature type="binding site" evidence="3">
    <location>
        <position position="340"/>
    </location>
    <ligand>
        <name>CTP</name>
        <dbReference type="ChEBI" id="CHEBI:37563"/>
    </ligand>
</feature>
<proteinExistence type="inferred from homology"/>
<feature type="binding site" evidence="3">
    <location>
        <position position="292"/>
    </location>
    <ligand>
        <name>CTP</name>
        <dbReference type="ChEBI" id="CHEBI:37563"/>
    </ligand>
</feature>
<keyword evidence="2 3" id="KW-0456">Lyase</keyword>
<dbReference type="EC" id="4.1.1.36" evidence="3"/>
<comment type="pathway">
    <text evidence="3 4">Cofactor biosynthesis; coenzyme A biosynthesis; CoA from (R)-pantothenate: step 2/5.</text>
</comment>
<keyword evidence="1 3" id="KW-0210">Decarboxylase</keyword>
<dbReference type="GO" id="GO:0046872">
    <property type="term" value="F:metal ion binding"/>
    <property type="evidence" value="ECO:0007669"/>
    <property type="project" value="UniProtKB-KW"/>
</dbReference>
<feature type="region of interest" description="Phosphopantothenate--cysteine ligase" evidence="3">
    <location>
        <begin position="194"/>
        <end position="403"/>
    </location>
</feature>
<dbReference type="InterPro" id="IPR005252">
    <property type="entry name" value="CoaBC"/>
</dbReference>
<feature type="domain" description="DNA/pantothenate metabolism flavoprotein C-terminal" evidence="6">
    <location>
        <begin position="189"/>
        <end position="397"/>
    </location>
</feature>
<protein>
    <recommendedName>
        <fullName evidence="3">Coenzyme A biosynthesis bifunctional protein CoaBC</fullName>
    </recommendedName>
    <alternativeName>
        <fullName evidence="3">DNA/pantothenate metabolism flavoprotein</fullName>
    </alternativeName>
    <alternativeName>
        <fullName evidence="3">Phosphopantothenoylcysteine synthetase/decarboxylase</fullName>
        <shortName evidence="3">PPCS-PPCDC</shortName>
    </alternativeName>
    <domain>
        <recommendedName>
            <fullName evidence="3">Phosphopantothenoylcysteine decarboxylase</fullName>
            <shortName evidence="3">PPC decarboxylase</shortName>
            <shortName evidence="3">PPC-DC</shortName>
            <ecNumber evidence="3">4.1.1.36</ecNumber>
        </recommendedName>
        <alternativeName>
            <fullName evidence="3">CoaC</fullName>
        </alternativeName>
    </domain>
    <domain>
        <recommendedName>
            <fullName evidence="3">Phosphopantothenate--cysteine ligase</fullName>
            <ecNumber evidence="3">6.3.2.5</ecNumber>
        </recommendedName>
        <alternativeName>
            <fullName evidence="3">CoaB</fullName>
        </alternativeName>
        <alternativeName>
            <fullName evidence="3">Phosphopantothenoylcysteine synthetase</fullName>
            <shortName evidence="3">PPC synthetase</shortName>
            <shortName evidence="3">PPC-S</shortName>
        </alternativeName>
    </domain>
</protein>
<keyword evidence="3" id="KW-0460">Magnesium</keyword>
<dbReference type="OrthoDB" id="9802554at2"/>
<keyword evidence="3 4" id="KW-0288">FMN</keyword>
<evidence type="ECO:0000259" key="6">
    <source>
        <dbReference type="Pfam" id="PF04127"/>
    </source>
</evidence>
<dbReference type="Pfam" id="PF04127">
    <property type="entry name" value="DFP"/>
    <property type="match status" value="1"/>
</dbReference>
<organism evidence="7 8">
    <name type="scientific">Aquimonas voraii</name>
    <dbReference type="NCBI Taxonomy" id="265719"/>
    <lineage>
        <taxon>Bacteria</taxon>
        <taxon>Pseudomonadati</taxon>
        <taxon>Pseudomonadota</taxon>
        <taxon>Gammaproteobacteria</taxon>
        <taxon>Lysobacterales</taxon>
        <taxon>Lysobacteraceae</taxon>
        <taxon>Aquimonas</taxon>
    </lineage>
</organism>
<dbReference type="PANTHER" id="PTHR14359">
    <property type="entry name" value="HOMO-OLIGOMERIC FLAVIN CONTAINING CYS DECARBOXYLASE FAMILY"/>
    <property type="match status" value="1"/>
</dbReference>
<dbReference type="UniPathway" id="UPA00241">
    <property type="reaction ID" value="UER00353"/>
</dbReference>
<keyword evidence="3 4" id="KW-0285">Flavoprotein</keyword>
<feature type="domain" description="Flavoprotein" evidence="5">
    <location>
        <begin position="9"/>
        <end position="180"/>
    </location>
</feature>
<comment type="cofactor">
    <cofactor evidence="3">
        <name>Mg(2+)</name>
        <dbReference type="ChEBI" id="CHEBI:18420"/>
    </cofactor>
</comment>
<feature type="region of interest" description="Phosphopantothenoylcysteine decarboxylase" evidence="3">
    <location>
        <begin position="1"/>
        <end position="193"/>
    </location>
</feature>
<dbReference type="GO" id="GO:0010181">
    <property type="term" value="F:FMN binding"/>
    <property type="evidence" value="ECO:0007669"/>
    <property type="project" value="UniProtKB-UniRule"/>
</dbReference>
<dbReference type="GO" id="GO:0015941">
    <property type="term" value="P:pantothenate catabolic process"/>
    <property type="evidence" value="ECO:0007669"/>
    <property type="project" value="InterPro"/>
</dbReference>
<dbReference type="EC" id="6.3.2.5" evidence="3"/>
<dbReference type="EMBL" id="FNAG01000012">
    <property type="protein sequence ID" value="SDD98056.1"/>
    <property type="molecule type" value="Genomic_DNA"/>
</dbReference>
<gene>
    <name evidence="3" type="primary">coaBC</name>
    <name evidence="7" type="ORF">SAMN04488509_11270</name>
</gene>
<dbReference type="Pfam" id="PF02441">
    <property type="entry name" value="Flavoprotein"/>
    <property type="match status" value="1"/>
</dbReference>
<comment type="function">
    <text evidence="3">Catalyzes two sequential steps in the biosynthesis of coenzyme A. In the first step cysteine is conjugated to 4'-phosphopantothenate to form 4-phosphopantothenoylcysteine. In the second step the latter compound is decarboxylated to form 4'-phosphopantotheine.</text>
</comment>
<comment type="cofactor">
    <cofactor evidence="3">
        <name>FMN</name>
        <dbReference type="ChEBI" id="CHEBI:58210"/>
    </cofactor>
    <text evidence="3">Binds 1 FMN per subunit.</text>
</comment>
<dbReference type="InterPro" id="IPR035929">
    <property type="entry name" value="CoaB-like_sf"/>
</dbReference>
<keyword evidence="8" id="KW-1185">Reference proteome</keyword>
<feature type="active site" description="Proton donor" evidence="3">
    <location>
        <position position="160"/>
    </location>
</feature>
<evidence type="ECO:0000256" key="4">
    <source>
        <dbReference type="RuleBase" id="RU364078"/>
    </source>
</evidence>
<evidence type="ECO:0000256" key="2">
    <source>
        <dbReference type="ARBA" id="ARBA00023239"/>
    </source>
</evidence>
<dbReference type="InterPro" id="IPR036551">
    <property type="entry name" value="Flavin_trans-like"/>
</dbReference>
<dbReference type="NCBIfam" id="TIGR00521">
    <property type="entry name" value="coaBC_dfp"/>
    <property type="match status" value="1"/>
</dbReference>
<comment type="function">
    <text evidence="4">Catalyzes two steps in the biosynthesis of coenzyme A. In the first step cysteine is conjugated to 4'-phosphopantothenate to form 4-phosphopantothenoylcysteine, in the latter compound is decarboxylated to form 4'-phosphopantotheine.</text>
</comment>
<dbReference type="GO" id="GO:0004632">
    <property type="term" value="F:phosphopantothenate--cysteine ligase activity"/>
    <property type="evidence" value="ECO:0007669"/>
    <property type="project" value="UniProtKB-UniRule"/>
</dbReference>
<comment type="catalytic activity">
    <reaction evidence="3 4">
        <text>(R)-4'-phosphopantothenate + L-cysteine + CTP = N-[(R)-4-phosphopantothenoyl]-L-cysteine + CMP + diphosphate + H(+)</text>
        <dbReference type="Rhea" id="RHEA:19397"/>
        <dbReference type="ChEBI" id="CHEBI:10986"/>
        <dbReference type="ChEBI" id="CHEBI:15378"/>
        <dbReference type="ChEBI" id="CHEBI:33019"/>
        <dbReference type="ChEBI" id="CHEBI:35235"/>
        <dbReference type="ChEBI" id="CHEBI:37563"/>
        <dbReference type="ChEBI" id="CHEBI:59458"/>
        <dbReference type="ChEBI" id="CHEBI:60377"/>
        <dbReference type="EC" id="6.3.2.5"/>
    </reaction>
</comment>
<dbReference type="Gene3D" id="3.40.50.10300">
    <property type="entry name" value="CoaB-like"/>
    <property type="match status" value="1"/>
</dbReference>
<dbReference type="SUPFAM" id="SSF102645">
    <property type="entry name" value="CoaB-like"/>
    <property type="match status" value="1"/>
</dbReference>
<evidence type="ECO:0000256" key="1">
    <source>
        <dbReference type="ARBA" id="ARBA00022793"/>
    </source>
</evidence>